<feature type="domain" description="Histidine kinase/HSP90-like ATPase" evidence="2">
    <location>
        <begin position="13"/>
        <end position="136"/>
    </location>
</feature>
<protein>
    <submittedName>
        <fullName evidence="4">Serine/threonine-protein kinase RsbW</fullName>
    </submittedName>
</protein>
<dbReference type="Proteomes" id="UP000243105">
    <property type="component" value="Unassembled WGS sequence"/>
</dbReference>
<proteinExistence type="predicted"/>
<dbReference type="RefSeq" id="WP_072150841.1">
    <property type="nucleotide sequence ID" value="NZ_CZVH01000019.1"/>
</dbReference>
<reference evidence="5 6" key="1">
    <citation type="submission" date="2015-11" db="EMBL/GenBank/DDBJ databases">
        <authorList>
            <person name="Varghese N."/>
        </authorList>
    </citation>
    <scope>NUCLEOTIDE SEQUENCE [LARGE SCALE GENOMIC DNA]</scope>
    <source>
        <strain evidence="4 5">JGI-24</strain>
        <strain evidence="3 6">JGI-25</strain>
    </source>
</reference>
<dbReference type="GO" id="GO:0004674">
    <property type="term" value="F:protein serine/threonine kinase activity"/>
    <property type="evidence" value="ECO:0007669"/>
    <property type="project" value="UniProtKB-KW"/>
</dbReference>
<keyword evidence="4" id="KW-0418">Kinase</keyword>
<dbReference type="AlphaFoldDB" id="A0A656CYP6"/>
<dbReference type="Pfam" id="PF13581">
    <property type="entry name" value="HATPase_c_2"/>
    <property type="match status" value="1"/>
</dbReference>
<dbReference type="EMBL" id="CZVV01000010">
    <property type="protein sequence ID" value="CUS97538.1"/>
    <property type="molecule type" value="Genomic_DNA"/>
</dbReference>
<organism evidence="4 5">
    <name type="scientific">Kryptobacter tengchongensis</name>
    <dbReference type="NCBI Taxonomy" id="1643429"/>
    <lineage>
        <taxon>Bacteria</taxon>
        <taxon>Pseudomonadati</taxon>
        <taxon>Candidatus Kryptoniota</taxon>
        <taxon>Candidatus Kryptobacter</taxon>
    </lineage>
</organism>
<dbReference type="SUPFAM" id="SSF55874">
    <property type="entry name" value="ATPase domain of HSP90 chaperone/DNA topoisomerase II/histidine kinase"/>
    <property type="match status" value="1"/>
</dbReference>
<evidence type="ECO:0000313" key="3">
    <source>
        <dbReference type="EMBL" id="CUS97538.1"/>
    </source>
</evidence>
<evidence type="ECO:0000313" key="5">
    <source>
        <dbReference type="Proteomes" id="UP000243065"/>
    </source>
</evidence>
<keyword evidence="1" id="KW-0723">Serine/threonine-protein kinase</keyword>
<keyword evidence="4" id="KW-0808">Transferase</keyword>
<accession>A0A656CYP6</accession>
<dbReference type="PANTHER" id="PTHR35526:SF3">
    <property type="entry name" value="ANTI-SIGMA-F FACTOR RSBW"/>
    <property type="match status" value="1"/>
</dbReference>
<dbReference type="Gene3D" id="3.30.565.10">
    <property type="entry name" value="Histidine kinase-like ATPase, C-terminal domain"/>
    <property type="match status" value="1"/>
</dbReference>
<evidence type="ECO:0000313" key="6">
    <source>
        <dbReference type="Proteomes" id="UP000243105"/>
    </source>
</evidence>
<evidence type="ECO:0000256" key="1">
    <source>
        <dbReference type="ARBA" id="ARBA00022527"/>
    </source>
</evidence>
<evidence type="ECO:0000313" key="4">
    <source>
        <dbReference type="EMBL" id="CUT04696.1"/>
    </source>
</evidence>
<dbReference type="InterPro" id="IPR003594">
    <property type="entry name" value="HATPase_dom"/>
</dbReference>
<dbReference type="PANTHER" id="PTHR35526">
    <property type="entry name" value="ANTI-SIGMA-F FACTOR RSBW-RELATED"/>
    <property type="match status" value="1"/>
</dbReference>
<dbReference type="InterPro" id="IPR050267">
    <property type="entry name" value="Anti-sigma-factor_SerPK"/>
</dbReference>
<dbReference type="EMBL" id="CZVU01000098">
    <property type="protein sequence ID" value="CUT04696.1"/>
    <property type="molecule type" value="Genomic_DNA"/>
</dbReference>
<dbReference type="Proteomes" id="UP000243065">
    <property type="component" value="Unassembled WGS sequence"/>
</dbReference>
<dbReference type="InterPro" id="IPR036890">
    <property type="entry name" value="HATPase_C_sf"/>
</dbReference>
<keyword evidence="5" id="KW-1185">Reference proteome</keyword>
<gene>
    <name evidence="4" type="ORF">JGI24_01541</name>
    <name evidence="3" type="ORF">JGI25_00276</name>
</gene>
<dbReference type="OrthoDB" id="9768808at2"/>
<sequence>MKKNRPKFESADFPSDVSSFKKFEKFLYELRGKYKISDEDFYRLYLASSEAFINAIVHGNKLEPSKKVKVRFKSFKKSFEIEVQDEGEGFEPESIPDPTVNENLLKESGRGIYIIKAFSDVVKFHKTRNGMKVRIKIKKRPSAL</sequence>
<evidence type="ECO:0000259" key="2">
    <source>
        <dbReference type="Pfam" id="PF13581"/>
    </source>
</evidence>
<dbReference type="CDD" id="cd16936">
    <property type="entry name" value="HATPase_RsbW-like"/>
    <property type="match status" value="1"/>
</dbReference>
<name>A0A656CYP6_KRYT1</name>